<accession>A0A1J1JAM9</accession>
<dbReference type="AlphaFoldDB" id="A0A1J1JAM9"/>
<dbReference type="EMBL" id="CVRI01000075">
    <property type="protein sequence ID" value="CRL08630.1"/>
    <property type="molecule type" value="Genomic_DNA"/>
</dbReference>
<evidence type="ECO:0000313" key="2">
    <source>
        <dbReference type="EMBL" id="CRL08630.1"/>
    </source>
</evidence>
<organism evidence="2 3">
    <name type="scientific">Clunio marinus</name>
    <dbReference type="NCBI Taxonomy" id="568069"/>
    <lineage>
        <taxon>Eukaryota</taxon>
        <taxon>Metazoa</taxon>
        <taxon>Ecdysozoa</taxon>
        <taxon>Arthropoda</taxon>
        <taxon>Hexapoda</taxon>
        <taxon>Insecta</taxon>
        <taxon>Pterygota</taxon>
        <taxon>Neoptera</taxon>
        <taxon>Endopterygota</taxon>
        <taxon>Diptera</taxon>
        <taxon>Nematocera</taxon>
        <taxon>Chironomoidea</taxon>
        <taxon>Chironomidae</taxon>
        <taxon>Clunio</taxon>
    </lineage>
</organism>
<keyword evidence="3" id="KW-1185">Reference proteome</keyword>
<evidence type="ECO:0000313" key="3">
    <source>
        <dbReference type="Proteomes" id="UP000183832"/>
    </source>
</evidence>
<proteinExistence type="predicted"/>
<reference evidence="2 3" key="1">
    <citation type="submission" date="2015-04" db="EMBL/GenBank/DDBJ databases">
        <authorList>
            <person name="Syromyatnikov M.Y."/>
            <person name="Popov V.N."/>
        </authorList>
    </citation>
    <scope>NUCLEOTIDE SEQUENCE [LARGE SCALE GENOMIC DNA]</scope>
</reference>
<evidence type="ECO:0000256" key="1">
    <source>
        <dbReference type="SAM" id="MobiDB-lite"/>
    </source>
</evidence>
<gene>
    <name evidence="2" type="ORF">CLUMA_CG021623</name>
</gene>
<protein>
    <submittedName>
        <fullName evidence="2">CLUMA_CG021623, isoform A</fullName>
    </submittedName>
</protein>
<dbReference type="Proteomes" id="UP000183832">
    <property type="component" value="Unassembled WGS sequence"/>
</dbReference>
<feature type="region of interest" description="Disordered" evidence="1">
    <location>
        <begin position="60"/>
        <end position="79"/>
    </location>
</feature>
<name>A0A1J1JAM9_9DIPT</name>
<sequence length="79" mass="9270">MQREVEEPLKASYVSGLKQHAKSKPFPFSLVLLKLFKYISTCMWSLKKEFFFMITKSPDKRDIETNNDQQNANCLRHAS</sequence>